<evidence type="ECO:0000256" key="1">
    <source>
        <dbReference type="SAM" id="MobiDB-lite"/>
    </source>
</evidence>
<dbReference type="Proteomes" id="UP000250235">
    <property type="component" value="Unassembled WGS sequence"/>
</dbReference>
<evidence type="ECO:0000313" key="2">
    <source>
        <dbReference type="EMBL" id="KZV30877.1"/>
    </source>
</evidence>
<feature type="region of interest" description="Disordered" evidence="1">
    <location>
        <begin position="68"/>
        <end position="128"/>
    </location>
</feature>
<gene>
    <name evidence="2" type="ORF">F511_10811</name>
</gene>
<feature type="compositionally biased region" description="Basic residues" evidence="1">
    <location>
        <begin position="99"/>
        <end position="109"/>
    </location>
</feature>
<dbReference type="EMBL" id="KV007788">
    <property type="protein sequence ID" value="KZV30877.1"/>
    <property type="molecule type" value="Genomic_DNA"/>
</dbReference>
<keyword evidence="3" id="KW-1185">Reference proteome</keyword>
<dbReference type="AlphaFoldDB" id="A0A2Z7BA67"/>
<reference evidence="2 3" key="1">
    <citation type="journal article" date="2015" name="Proc. Natl. Acad. Sci. U.S.A.">
        <title>The resurrection genome of Boea hygrometrica: A blueprint for survival of dehydration.</title>
        <authorList>
            <person name="Xiao L."/>
            <person name="Yang G."/>
            <person name="Zhang L."/>
            <person name="Yang X."/>
            <person name="Zhao S."/>
            <person name="Ji Z."/>
            <person name="Zhou Q."/>
            <person name="Hu M."/>
            <person name="Wang Y."/>
            <person name="Chen M."/>
            <person name="Xu Y."/>
            <person name="Jin H."/>
            <person name="Xiao X."/>
            <person name="Hu G."/>
            <person name="Bao F."/>
            <person name="Hu Y."/>
            <person name="Wan P."/>
            <person name="Li L."/>
            <person name="Deng X."/>
            <person name="Kuang T."/>
            <person name="Xiang C."/>
            <person name="Zhu J.K."/>
            <person name="Oliver M.J."/>
            <person name="He Y."/>
        </authorList>
    </citation>
    <scope>NUCLEOTIDE SEQUENCE [LARGE SCALE GENOMIC DNA]</scope>
    <source>
        <strain evidence="3">cv. XS01</strain>
    </source>
</reference>
<feature type="region of interest" description="Disordered" evidence="1">
    <location>
        <begin position="23"/>
        <end position="43"/>
    </location>
</feature>
<sequence length="597" mass="65702">MPPKRKGGASRQVMVDSRTLVSADREDVPQPSVPVRCRESQPSAFRSLASAVNRAVDFMKSLVVGQTRVRQSTGHSVNPVPSGTSSSQSSVASQYLIRQRFRPRGRQFKRSSSSSSSSGGSSGARPTTSFYGQCGGFQPLETSSLRELSLSKQPGLQPTQVDATIEERDDSLPKEVVQVVVLYLLTLGAWLQPDSQGIWIFKVGGGRSSNQLCDPQWFRDTASRGPTTIVTPKSQFRTCPSDHGKAPRKIAHDPLGITDSVCKNQSVVVSVQYGPFNTYIPIRSTTIGKSRVARDPITMHTSWRLNSDIASVTSIGYPRMKASGESSTTMHRLLHASGPHPILPPNDPNCCERPAVASDQLLVSDQQWIASDVSCGDVSLSLKRRRFVNKNQLLVLLACFLAGFVPDFSGPRCGERNRSELGARLVALSSSFQDRSSCNAFDDFEQLEEEREEATVRRLFVFWPIGSFVQVVLSSFRSELFGTLFVVIVAQKLSVCYRAVVVYLCSADEEISAVEKKCARYGISCDDISSDVITISSWQSADEEKWFESSSRKIPAGSLYIQTQERSDVVEEEIQSQATVHQQMLFGDSDSKTMSFT</sequence>
<feature type="compositionally biased region" description="Low complexity" evidence="1">
    <location>
        <begin position="82"/>
        <end position="93"/>
    </location>
</feature>
<proteinExistence type="predicted"/>
<evidence type="ECO:0000313" key="3">
    <source>
        <dbReference type="Proteomes" id="UP000250235"/>
    </source>
</evidence>
<protein>
    <submittedName>
        <fullName evidence="2">Uncharacterized protein</fullName>
    </submittedName>
</protein>
<name>A0A2Z7BA67_9LAMI</name>
<organism evidence="2 3">
    <name type="scientific">Dorcoceras hygrometricum</name>
    <dbReference type="NCBI Taxonomy" id="472368"/>
    <lineage>
        <taxon>Eukaryota</taxon>
        <taxon>Viridiplantae</taxon>
        <taxon>Streptophyta</taxon>
        <taxon>Embryophyta</taxon>
        <taxon>Tracheophyta</taxon>
        <taxon>Spermatophyta</taxon>
        <taxon>Magnoliopsida</taxon>
        <taxon>eudicotyledons</taxon>
        <taxon>Gunneridae</taxon>
        <taxon>Pentapetalae</taxon>
        <taxon>asterids</taxon>
        <taxon>lamiids</taxon>
        <taxon>Lamiales</taxon>
        <taxon>Gesneriaceae</taxon>
        <taxon>Didymocarpoideae</taxon>
        <taxon>Trichosporeae</taxon>
        <taxon>Loxocarpinae</taxon>
        <taxon>Dorcoceras</taxon>
    </lineage>
</organism>
<accession>A0A2Z7BA67</accession>
<feature type="compositionally biased region" description="Polar residues" evidence="1">
    <location>
        <begin position="68"/>
        <end position="81"/>
    </location>
</feature>